<evidence type="ECO:0000256" key="2">
    <source>
        <dbReference type="SAM" id="SignalP"/>
    </source>
</evidence>
<dbReference type="Gene3D" id="1.10.530.10">
    <property type="match status" value="1"/>
</dbReference>
<dbReference type="PANTHER" id="PTHR33308">
    <property type="entry name" value="PEPTIDOGLYCAN HYDROLASE FLGJ"/>
    <property type="match status" value="1"/>
</dbReference>
<dbReference type="InterPro" id="IPR051056">
    <property type="entry name" value="Glycosyl_Hydrolase_73"/>
</dbReference>
<gene>
    <name evidence="4" type="ORF">ACFSB2_03690</name>
</gene>
<dbReference type="Proteomes" id="UP001597079">
    <property type="component" value="Unassembled WGS sequence"/>
</dbReference>
<dbReference type="SMART" id="SM00047">
    <property type="entry name" value="LYZ2"/>
    <property type="match status" value="1"/>
</dbReference>
<evidence type="ECO:0000256" key="1">
    <source>
        <dbReference type="ARBA" id="ARBA00022801"/>
    </source>
</evidence>
<feature type="domain" description="Mannosyl-glycoprotein endo-beta-N-acetylglucosamidase-like" evidence="3">
    <location>
        <begin position="281"/>
        <end position="420"/>
    </location>
</feature>
<dbReference type="InterPro" id="IPR002477">
    <property type="entry name" value="Peptidoglycan-bd-like"/>
</dbReference>
<proteinExistence type="predicted"/>
<feature type="chain" id="PRO_5047344496" evidence="2">
    <location>
        <begin position="27"/>
        <end position="672"/>
    </location>
</feature>
<dbReference type="PANTHER" id="PTHR33308:SF9">
    <property type="entry name" value="PEPTIDOGLYCAN HYDROLASE FLGJ"/>
    <property type="match status" value="1"/>
</dbReference>
<dbReference type="Gene3D" id="1.10.101.10">
    <property type="entry name" value="PGBD-like superfamily/PGBD"/>
    <property type="match status" value="2"/>
</dbReference>
<dbReference type="SUPFAM" id="SSF47090">
    <property type="entry name" value="PGBD-like"/>
    <property type="match status" value="2"/>
</dbReference>
<sequence length="672" mass="71275">MKIQHMVAGMTLSAILGLSVPTVSYAGTTENTIQAGATGSSVVLLQNDLNALGFTVGEADGQFGVVTTTEVEAFQKAHKLTANGVVNTATWQALNKAVAAMTTKPVALSASSAAAKNLEIKHIYYNNKLITSPYGFTYDNTDYMPIWYVMNTLDKEGFTHTWSGNVWNIETSSTADKSIDYSKIKYGKGSMAIAINGTVVARVIGVTHVDPSSKAMTTFMPIYNVEKALARMGIQSTWNGKTWKMTPSAGGSSTVPYGNVDLRFPAPSDITATSLNNYLDKVPYQGAIGSPLAGLGTSFIEAQNTYGVDATYLAAHAILESAYGTSAIAQQDNNLFGYGAYTDNPGQDAGVFPSDDYAIRFEAWEVRNNYLDPGSSNYGGSPTLTGMNVNYASDPDWASGVGSLMGQIATSVGSSVSDYQQYASNNTAPAPSSTTEPVYYLNGATGTTKTNTYYNGVPYYASAADGQNDMFFGPLENGSQGQSVTELQKFLNTQMNAGLTTDGDFGAATETAVKNFEAEKGLPQDGIWNFSMWQTYIDPLQTTPTLPAGQTVTVDEIEQGMAGGYVVPWYHIPNVGWVDAQDIQLTNVYRLIAANPLSTNTSIPVYSDASSTQTIATLHSGDFVVSAAPTANNGMYEIQFAAQTAASSDGKTPGTLMTGYVSAQSATLSPQA</sequence>
<accession>A0ABW4JBS2</accession>
<dbReference type="InterPro" id="IPR036366">
    <property type="entry name" value="PGBDSf"/>
</dbReference>
<dbReference type="InterPro" id="IPR002901">
    <property type="entry name" value="MGlyc_endo_b_GlcNAc-like_dom"/>
</dbReference>
<dbReference type="EMBL" id="JBHUCX010000013">
    <property type="protein sequence ID" value="MFD1673811.1"/>
    <property type="molecule type" value="Genomic_DNA"/>
</dbReference>
<dbReference type="RefSeq" id="WP_377941358.1">
    <property type="nucleotide sequence ID" value="NZ_JBHUCX010000013.1"/>
</dbReference>
<feature type="signal peptide" evidence="2">
    <location>
        <begin position="1"/>
        <end position="26"/>
    </location>
</feature>
<reference evidence="5" key="1">
    <citation type="journal article" date="2019" name="Int. J. Syst. Evol. Microbiol.">
        <title>The Global Catalogue of Microorganisms (GCM) 10K type strain sequencing project: providing services to taxonomists for standard genome sequencing and annotation.</title>
        <authorList>
            <consortium name="The Broad Institute Genomics Platform"/>
            <consortium name="The Broad Institute Genome Sequencing Center for Infectious Disease"/>
            <person name="Wu L."/>
            <person name="Ma J."/>
        </authorList>
    </citation>
    <scope>NUCLEOTIDE SEQUENCE [LARGE SCALE GENOMIC DNA]</scope>
    <source>
        <strain evidence="5">CGMCC 1.12286</strain>
    </source>
</reference>
<keyword evidence="2" id="KW-0732">Signal</keyword>
<name>A0ABW4JBS2_9BACL</name>
<comment type="caution">
    <text evidence="4">The sequence shown here is derived from an EMBL/GenBank/DDBJ whole genome shotgun (WGS) entry which is preliminary data.</text>
</comment>
<dbReference type="Pfam" id="PF01832">
    <property type="entry name" value="Glucosaminidase"/>
    <property type="match status" value="1"/>
</dbReference>
<evidence type="ECO:0000259" key="3">
    <source>
        <dbReference type="SMART" id="SM00047"/>
    </source>
</evidence>
<keyword evidence="1" id="KW-0378">Hydrolase</keyword>
<dbReference type="Pfam" id="PF01471">
    <property type="entry name" value="PG_binding_1"/>
    <property type="match status" value="2"/>
</dbReference>
<dbReference type="InterPro" id="IPR036365">
    <property type="entry name" value="PGBD-like_sf"/>
</dbReference>
<protein>
    <submittedName>
        <fullName evidence="4">Peptidoglycan-binding protein</fullName>
    </submittedName>
</protein>
<evidence type="ECO:0000313" key="4">
    <source>
        <dbReference type="EMBL" id="MFD1673811.1"/>
    </source>
</evidence>
<evidence type="ECO:0000313" key="5">
    <source>
        <dbReference type="Proteomes" id="UP001597079"/>
    </source>
</evidence>
<keyword evidence="5" id="KW-1185">Reference proteome</keyword>
<organism evidence="4 5">
    <name type="scientific">Alicyclobacillus fodiniaquatilis</name>
    <dbReference type="NCBI Taxonomy" id="1661150"/>
    <lineage>
        <taxon>Bacteria</taxon>
        <taxon>Bacillati</taxon>
        <taxon>Bacillota</taxon>
        <taxon>Bacilli</taxon>
        <taxon>Bacillales</taxon>
        <taxon>Alicyclobacillaceae</taxon>
        <taxon>Alicyclobacillus</taxon>
    </lineage>
</organism>